<evidence type="ECO:0000313" key="2">
    <source>
        <dbReference type="EMBL" id="EOY00789.1"/>
    </source>
</evidence>
<sequence length="108" mass="12128">STSATTSPSSTPTPTLEALEEQTLPSPIKNQVTREFFLDSTPQKEPIISKSENSQDQLLLELTLQKRPIANKDKQSPTKKYKIRYNIVTFKAIHTPKNKINEESSLAT</sequence>
<dbReference type="Gramene" id="EOY00789">
    <property type="protein sequence ID" value="EOY00789"/>
    <property type="gene ID" value="TCM_010705"/>
</dbReference>
<protein>
    <submittedName>
        <fullName evidence="2">Uncharacterized protein</fullName>
    </submittedName>
</protein>
<evidence type="ECO:0000313" key="3">
    <source>
        <dbReference type="Proteomes" id="UP000026915"/>
    </source>
</evidence>
<dbReference type="InParanoid" id="A0A061EEU7"/>
<organism evidence="2 3">
    <name type="scientific">Theobroma cacao</name>
    <name type="common">Cacao</name>
    <name type="synonym">Cocoa</name>
    <dbReference type="NCBI Taxonomy" id="3641"/>
    <lineage>
        <taxon>Eukaryota</taxon>
        <taxon>Viridiplantae</taxon>
        <taxon>Streptophyta</taxon>
        <taxon>Embryophyta</taxon>
        <taxon>Tracheophyta</taxon>
        <taxon>Spermatophyta</taxon>
        <taxon>Magnoliopsida</taxon>
        <taxon>eudicotyledons</taxon>
        <taxon>Gunneridae</taxon>
        <taxon>Pentapetalae</taxon>
        <taxon>rosids</taxon>
        <taxon>malvids</taxon>
        <taxon>Malvales</taxon>
        <taxon>Malvaceae</taxon>
        <taxon>Byttnerioideae</taxon>
        <taxon>Theobroma</taxon>
    </lineage>
</organism>
<feature type="region of interest" description="Disordered" evidence="1">
    <location>
        <begin position="1"/>
        <end position="31"/>
    </location>
</feature>
<evidence type="ECO:0000256" key="1">
    <source>
        <dbReference type="SAM" id="MobiDB-lite"/>
    </source>
</evidence>
<reference evidence="2 3" key="1">
    <citation type="journal article" date="2013" name="Genome Biol.">
        <title>The genome sequence of the most widely cultivated cacao type and its use to identify candidate genes regulating pod color.</title>
        <authorList>
            <person name="Motamayor J.C."/>
            <person name="Mockaitis K."/>
            <person name="Schmutz J."/>
            <person name="Haiminen N."/>
            <person name="Iii D.L."/>
            <person name="Cornejo O."/>
            <person name="Findley S.D."/>
            <person name="Zheng P."/>
            <person name="Utro F."/>
            <person name="Royaert S."/>
            <person name="Saski C."/>
            <person name="Jenkins J."/>
            <person name="Podicheti R."/>
            <person name="Zhao M."/>
            <person name="Scheffler B.E."/>
            <person name="Stack J.C."/>
            <person name="Feltus F.A."/>
            <person name="Mustiga G.M."/>
            <person name="Amores F."/>
            <person name="Phillips W."/>
            <person name="Marelli J.P."/>
            <person name="May G.D."/>
            <person name="Shapiro H."/>
            <person name="Ma J."/>
            <person name="Bustamante C.D."/>
            <person name="Schnell R.J."/>
            <person name="Main D."/>
            <person name="Gilbert D."/>
            <person name="Parida L."/>
            <person name="Kuhn D.N."/>
        </authorList>
    </citation>
    <scope>NUCLEOTIDE SEQUENCE [LARGE SCALE GENOMIC DNA]</scope>
    <source>
        <strain evidence="3">cv. Matina 1-6</strain>
    </source>
</reference>
<name>A0A061EEU7_THECC</name>
<feature type="compositionally biased region" description="Low complexity" evidence="1">
    <location>
        <begin position="1"/>
        <end position="15"/>
    </location>
</feature>
<dbReference type="HOGENOM" id="CLU_2203847_0_0_1"/>
<dbReference type="EMBL" id="CM001880">
    <property type="protein sequence ID" value="EOY00789.1"/>
    <property type="molecule type" value="Genomic_DNA"/>
</dbReference>
<keyword evidence="3" id="KW-1185">Reference proteome</keyword>
<proteinExistence type="predicted"/>
<gene>
    <name evidence="2" type="ORF">TCM_010705</name>
</gene>
<dbReference type="Proteomes" id="UP000026915">
    <property type="component" value="Chromosome 2"/>
</dbReference>
<accession>A0A061EEU7</accession>
<feature type="non-terminal residue" evidence="2">
    <location>
        <position position="1"/>
    </location>
</feature>
<dbReference type="AlphaFoldDB" id="A0A061EEU7"/>